<dbReference type="Proteomes" id="UP000239576">
    <property type="component" value="Unassembled WGS sequence"/>
</dbReference>
<reference evidence="1 2" key="2">
    <citation type="submission" date="2018-03" db="EMBL/GenBank/DDBJ databases">
        <title>The ancient ancestry and fast evolution of plastids.</title>
        <authorList>
            <person name="Moore K.R."/>
            <person name="Magnabosco C."/>
            <person name="Momper L."/>
            <person name="Gold D.A."/>
            <person name="Bosak T."/>
            <person name="Fournier G.P."/>
        </authorList>
    </citation>
    <scope>NUCLEOTIDE SEQUENCE [LARGE SCALE GENOMIC DNA]</scope>
    <source>
        <strain evidence="1 2">ULC18</strain>
    </source>
</reference>
<comment type="caution">
    <text evidence="1">The sequence shown here is derived from an EMBL/GenBank/DDBJ whole genome shotgun (WGS) entry which is preliminary data.</text>
</comment>
<sequence length="83" mass="9482">MALVPDLIKLWEFGHSLGLQPELTVIQYHDRVEVHLLLLHEQLEPGTVLGFEWNALIERLLEVDVPDEAIRHTYGGQMAREAA</sequence>
<protein>
    <submittedName>
        <fullName evidence="1">Uncharacterized protein</fullName>
    </submittedName>
</protein>
<accession>A0A2T1EB27</accession>
<gene>
    <name evidence="1" type="ORF">C7B82_10215</name>
</gene>
<dbReference type="EMBL" id="PVWK01000057">
    <property type="protein sequence ID" value="PSB29918.1"/>
    <property type="molecule type" value="Genomic_DNA"/>
</dbReference>
<reference evidence="2" key="1">
    <citation type="submission" date="2018-02" db="EMBL/GenBank/DDBJ databases">
        <authorList>
            <person name="Moore K."/>
            <person name="Momper L."/>
        </authorList>
    </citation>
    <scope>NUCLEOTIDE SEQUENCE [LARGE SCALE GENOMIC DNA]</scope>
    <source>
        <strain evidence="2">ULC18</strain>
    </source>
</reference>
<evidence type="ECO:0000313" key="1">
    <source>
        <dbReference type="EMBL" id="PSB29918.1"/>
    </source>
</evidence>
<name>A0A2T1EB27_9CYAN</name>
<organism evidence="1 2">
    <name type="scientific">Stenomitos frigidus ULC18</name>
    <dbReference type="NCBI Taxonomy" id="2107698"/>
    <lineage>
        <taxon>Bacteria</taxon>
        <taxon>Bacillati</taxon>
        <taxon>Cyanobacteriota</taxon>
        <taxon>Cyanophyceae</taxon>
        <taxon>Leptolyngbyales</taxon>
        <taxon>Leptolyngbyaceae</taxon>
        <taxon>Stenomitos</taxon>
    </lineage>
</organism>
<evidence type="ECO:0000313" key="2">
    <source>
        <dbReference type="Proteomes" id="UP000239576"/>
    </source>
</evidence>
<keyword evidence="2" id="KW-1185">Reference proteome</keyword>
<proteinExistence type="predicted"/>
<dbReference type="AlphaFoldDB" id="A0A2T1EB27"/>